<organism evidence="5 6">
    <name type="scientific">Senna tora</name>
    <dbReference type="NCBI Taxonomy" id="362788"/>
    <lineage>
        <taxon>Eukaryota</taxon>
        <taxon>Viridiplantae</taxon>
        <taxon>Streptophyta</taxon>
        <taxon>Embryophyta</taxon>
        <taxon>Tracheophyta</taxon>
        <taxon>Spermatophyta</taxon>
        <taxon>Magnoliopsida</taxon>
        <taxon>eudicotyledons</taxon>
        <taxon>Gunneridae</taxon>
        <taxon>Pentapetalae</taxon>
        <taxon>rosids</taxon>
        <taxon>fabids</taxon>
        <taxon>Fabales</taxon>
        <taxon>Fabaceae</taxon>
        <taxon>Caesalpinioideae</taxon>
        <taxon>Cassia clade</taxon>
        <taxon>Senna</taxon>
    </lineage>
</organism>
<evidence type="ECO:0000259" key="4">
    <source>
        <dbReference type="PROSITE" id="PS50235"/>
    </source>
</evidence>
<dbReference type="GO" id="GO:0005634">
    <property type="term" value="C:nucleus"/>
    <property type="evidence" value="ECO:0007669"/>
    <property type="project" value="TreeGrafter"/>
</dbReference>
<sequence>MAESLFIETQTMNPSDSRSDPSAASALFHRRIEFLPAKKPFRGFNNGGCDFKLETLNPSTSSEARRPGSGAGGNKHDGSEFSDYGLDPELSFGITVRRIGAGLRNLGNTCFLNSVLQCLTYTEPLAAYLQSGKHKSSCEQLSTSFYILFYDNCFMQDYVFEDSTFLFHSCFGVLAIVNKELKRIWFCFRNCLLYLADANEVCMGHVAGFCALCAIQKHVSRALQSTGRILSPEDLVMNLRCISRNFRNARQEDAHEYMVNLLESMHKCCLPSGVPSESPSAYEKSLVHKIFGGRLRSQVKCQQCSNCSNKFDPFIDLSLEIFKADSLQKALSNFTAAEWLDGGERQYQCQRCKQKVKALKQLTIHKAPYVLTIHLKRFHAHDPGQKIKKKVHFGCALDLKPFVSGSYEGDLTYSLYGVLVHSGSNTHSGHYYCYVRTANNMWYTLDDNRVSHVSEREVLNQQAYMLFYVRDRKNIAPKKPIEIAQKENMKVSVKATRDPATLNQSLKKEVVQNGQADYLFSGKYSSTPEAQKNSINIDSSRDSSIRQRNGLVLLEDSLMQTKESVSEPSSQPLIQKGSLEVRSVANSELECLLPVGQCVKDHSHPHDQKVLAAPAADKINKCNENGISKEDVKDTPSMAPSVSDPKKATAQTVRDETCHKNNLVTRIDVSILGDLSTNTSRSTDSTTSLMQPSNSGSQDGVSATGSVCDKEDAQVCEKVVGNRALVLDKSVRRSIDIKGPNHKCFKKSKKKHLKYHVLSLHVRSNFLVMASIGLRKKKKHKRIKDQAVDIKNLNKEKLDEHFLSSDVGPSTRGQDSLRSNHVESKGTKSCFTRGAEHLTSMNSNSESLMENIANGEFRKRIDHKSAVLATSKQIEKISANSVVANQFDARQPDRRQDGNREKMHDSLTSKLTLGVDVARWDDVDLPPSQFVESKNDAVISIGYVGDEWDEEYDRGKRKKLRSFKHSFGGPNPFQEIATKKSQFKRAKLDKCGSSDPPFRI</sequence>
<evidence type="ECO:0000256" key="1">
    <source>
        <dbReference type="ARBA" id="ARBA00009085"/>
    </source>
</evidence>
<evidence type="ECO:0000256" key="3">
    <source>
        <dbReference type="SAM" id="MobiDB-lite"/>
    </source>
</evidence>
<feature type="compositionally biased region" description="Polar residues" evidence="3">
    <location>
        <begin position="807"/>
        <end position="817"/>
    </location>
</feature>
<feature type="region of interest" description="Disordered" evidence="3">
    <location>
        <begin position="56"/>
        <end position="80"/>
    </location>
</feature>
<dbReference type="PROSITE" id="PS00972">
    <property type="entry name" value="USP_1"/>
    <property type="match status" value="1"/>
</dbReference>
<dbReference type="SUPFAM" id="SSF54001">
    <property type="entry name" value="Cysteine proteinases"/>
    <property type="match status" value="1"/>
</dbReference>
<dbReference type="PROSITE" id="PS50235">
    <property type="entry name" value="USP_3"/>
    <property type="match status" value="1"/>
</dbReference>
<keyword evidence="2" id="KW-0833">Ubl conjugation pathway</keyword>
<comment type="caution">
    <text evidence="5">The sequence shown here is derived from an EMBL/GenBank/DDBJ whole genome shotgun (WGS) entry which is preliminary data.</text>
</comment>
<keyword evidence="2" id="KW-0645">Protease</keyword>
<comment type="similarity">
    <text evidence="1 2">Belongs to the peptidase C19 family.</text>
</comment>
<dbReference type="GO" id="GO:0004843">
    <property type="term" value="F:cysteine-type deubiquitinase activity"/>
    <property type="evidence" value="ECO:0007669"/>
    <property type="project" value="UniProtKB-UniRule"/>
</dbReference>
<dbReference type="EMBL" id="JAAIUW010000003">
    <property type="protein sequence ID" value="KAF7838148.1"/>
    <property type="molecule type" value="Genomic_DNA"/>
</dbReference>
<dbReference type="GO" id="GO:0005829">
    <property type="term" value="C:cytosol"/>
    <property type="evidence" value="ECO:0007669"/>
    <property type="project" value="TreeGrafter"/>
</dbReference>
<accession>A0A834X400</accession>
<comment type="catalytic activity">
    <reaction evidence="2">
        <text>Thiol-dependent hydrolysis of ester, thioester, amide, peptide and isopeptide bonds formed by the C-terminal Gly of ubiquitin (a 76-residue protein attached to proteins as an intracellular targeting signal).</text>
        <dbReference type="EC" id="3.4.19.12"/>
    </reaction>
</comment>
<feature type="compositionally biased region" description="Polar residues" evidence="3">
    <location>
        <begin position="689"/>
        <end position="705"/>
    </location>
</feature>
<dbReference type="OrthoDB" id="420187at2759"/>
<dbReference type="Pfam" id="PF00443">
    <property type="entry name" value="UCH"/>
    <property type="match status" value="1"/>
</dbReference>
<comment type="function">
    <text evidence="2">Recognizes and hydrolyzes the peptide bond at the C-terminal Gly of ubiquitin. Involved in the processing of poly-ubiquitin precursors as well as that of ubiquitinated proteins.</text>
</comment>
<dbReference type="GO" id="GO:0016579">
    <property type="term" value="P:protein deubiquitination"/>
    <property type="evidence" value="ECO:0007669"/>
    <property type="project" value="InterPro"/>
</dbReference>
<feature type="domain" description="USP" evidence="4">
    <location>
        <begin position="101"/>
        <end position="471"/>
    </location>
</feature>
<dbReference type="PANTHER" id="PTHR24006:SF663">
    <property type="entry name" value="UBIQUITIN CARBOXYL-TERMINAL HYDROLASE 23"/>
    <property type="match status" value="1"/>
</dbReference>
<dbReference type="PROSITE" id="PS00973">
    <property type="entry name" value="USP_2"/>
    <property type="match status" value="1"/>
</dbReference>
<dbReference type="Proteomes" id="UP000634136">
    <property type="component" value="Unassembled WGS sequence"/>
</dbReference>
<dbReference type="InterPro" id="IPR018200">
    <property type="entry name" value="USP_CS"/>
</dbReference>
<name>A0A834X400_9FABA</name>
<dbReference type="FunFam" id="3.90.70.10:FF:000078">
    <property type="entry name" value="Ubiquitin carboxyl-terminal hydrolase 23"/>
    <property type="match status" value="1"/>
</dbReference>
<reference evidence="5" key="1">
    <citation type="submission" date="2020-09" db="EMBL/GenBank/DDBJ databases">
        <title>Genome-Enabled Discovery of Anthraquinone Biosynthesis in Senna tora.</title>
        <authorList>
            <person name="Kang S.-H."/>
            <person name="Pandey R.P."/>
            <person name="Lee C.-M."/>
            <person name="Sim J.-S."/>
            <person name="Jeong J.-T."/>
            <person name="Choi B.-S."/>
            <person name="Jung M."/>
            <person name="Ginzburg D."/>
            <person name="Zhao K."/>
            <person name="Won S.Y."/>
            <person name="Oh T.-J."/>
            <person name="Yu Y."/>
            <person name="Kim N.-H."/>
            <person name="Lee O.R."/>
            <person name="Lee T.-H."/>
            <person name="Bashyal P."/>
            <person name="Kim T.-S."/>
            <person name="Lee W.-H."/>
            <person name="Kawkins C."/>
            <person name="Kim C.-K."/>
            <person name="Kim J.S."/>
            <person name="Ahn B.O."/>
            <person name="Rhee S.Y."/>
            <person name="Sohng J.K."/>
        </authorList>
    </citation>
    <scope>NUCLEOTIDE SEQUENCE</scope>
    <source>
        <tissue evidence="5">Leaf</tissue>
    </source>
</reference>
<feature type="region of interest" description="Disordered" evidence="3">
    <location>
        <begin position="626"/>
        <end position="654"/>
    </location>
</feature>
<keyword evidence="2 5" id="KW-0378">Hydrolase</keyword>
<dbReference type="GO" id="GO:0006508">
    <property type="term" value="P:proteolysis"/>
    <property type="evidence" value="ECO:0007669"/>
    <property type="project" value="UniProtKB-KW"/>
</dbReference>
<dbReference type="EC" id="3.4.19.12" evidence="2"/>
<feature type="region of interest" description="Disordered" evidence="3">
    <location>
        <begin position="1"/>
        <end position="22"/>
    </location>
</feature>
<dbReference type="InterPro" id="IPR038765">
    <property type="entry name" value="Papain-like_cys_pep_sf"/>
</dbReference>
<dbReference type="Gene3D" id="3.90.70.10">
    <property type="entry name" value="Cysteine proteinases"/>
    <property type="match status" value="1"/>
</dbReference>
<feature type="region of interest" description="Disordered" evidence="3">
    <location>
        <begin position="801"/>
        <end position="831"/>
    </location>
</feature>
<keyword evidence="2" id="KW-0788">Thiol protease</keyword>
<dbReference type="PANTHER" id="PTHR24006">
    <property type="entry name" value="UBIQUITIN CARBOXYL-TERMINAL HYDROLASE"/>
    <property type="match status" value="1"/>
</dbReference>
<proteinExistence type="inferred from homology"/>
<dbReference type="InterPro" id="IPR028889">
    <property type="entry name" value="USP"/>
</dbReference>
<dbReference type="InterPro" id="IPR001394">
    <property type="entry name" value="Peptidase_C19_UCH"/>
</dbReference>
<dbReference type="InterPro" id="IPR050164">
    <property type="entry name" value="Peptidase_C19"/>
</dbReference>
<evidence type="ECO:0000256" key="2">
    <source>
        <dbReference type="RuleBase" id="RU366025"/>
    </source>
</evidence>
<feature type="region of interest" description="Disordered" evidence="3">
    <location>
        <begin position="675"/>
        <end position="705"/>
    </location>
</feature>
<evidence type="ECO:0000313" key="6">
    <source>
        <dbReference type="Proteomes" id="UP000634136"/>
    </source>
</evidence>
<keyword evidence="6" id="KW-1185">Reference proteome</keyword>
<evidence type="ECO:0000313" key="5">
    <source>
        <dbReference type="EMBL" id="KAF7838148.1"/>
    </source>
</evidence>
<protein>
    <recommendedName>
        <fullName evidence="2">Ubiquitin carboxyl-terminal hydrolase</fullName>
        <ecNumber evidence="2">3.4.19.12</ecNumber>
    </recommendedName>
</protein>
<dbReference type="AlphaFoldDB" id="A0A834X400"/>
<dbReference type="CDD" id="cd02661">
    <property type="entry name" value="Peptidase_C19E"/>
    <property type="match status" value="1"/>
</dbReference>
<gene>
    <name evidence="5" type="ORF">G2W53_006630</name>
</gene>
<feature type="compositionally biased region" description="Low complexity" evidence="3">
    <location>
        <begin position="676"/>
        <end position="688"/>
    </location>
</feature>